<gene>
    <name evidence="1" type="ORF">OMP39_14565</name>
</gene>
<reference evidence="1" key="1">
    <citation type="submission" date="2022-10" db="EMBL/GenBank/DDBJ databases">
        <title>Complete genome sequence of Schlegelella aquatica LMG 23380.</title>
        <authorList>
            <person name="Musilova J."/>
            <person name="Kourilova X."/>
            <person name="Bezdicek M."/>
            <person name="Hermankova K."/>
            <person name="Obruca S."/>
            <person name="Sedlar K."/>
        </authorList>
    </citation>
    <scope>NUCLEOTIDE SEQUENCE</scope>
    <source>
        <strain evidence="1">LMG 23380</strain>
    </source>
</reference>
<dbReference type="RefSeq" id="WP_264892528.1">
    <property type="nucleotide sequence ID" value="NZ_CP110257.1"/>
</dbReference>
<proteinExistence type="predicted"/>
<accession>A0ABY6MS79</accession>
<evidence type="ECO:0008006" key="3">
    <source>
        <dbReference type="Google" id="ProtNLM"/>
    </source>
</evidence>
<evidence type="ECO:0000313" key="1">
    <source>
        <dbReference type="EMBL" id="UZD54864.1"/>
    </source>
</evidence>
<organism evidence="1 2">
    <name type="scientific">Caldimonas aquatica</name>
    <dbReference type="NCBI Taxonomy" id="376175"/>
    <lineage>
        <taxon>Bacteria</taxon>
        <taxon>Pseudomonadati</taxon>
        <taxon>Pseudomonadota</taxon>
        <taxon>Betaproteobacteria</taxon>
        <taxon>Burkholderiales</taxon>
        <taxon>Sphaerotilaceae</taxon>
        <taxon>Caldimonas</taxon>
    </lineage>
</organism>
<protein>
    <recommendedName>
        <fullName evidence="3">Arrestin-like N-terminal domain-containing protein</fullName>
    </recommendedName>
</protein>
<name>A0ABY6MS79_9BURK</name>
<keyword evidence="2" id="KW-1185">Reference proteome</keyword>
<dbReference type="Proteomes" id="UP001163266">
    <property type="component" value="Chromosome"/>
</dbReference>
<sequence>MCPPSLCFASTRVEGILIPPEEVIEFTEPFKVSFEAGAAVFTGKIRVNEDYFNSAKLKFEYWPDATRQPELKMVPVPGGANFAEVAD</sequence>
<dbReference type="EMBL" id="CP110257">
    <property type="protein sequence ID" value="UZD54864.1"/>
    <property type="molecule type" value="Genomic_DNA"/>
</dbReference>
<evidence type="ECO:0000313" key="2">
    <source>
        <dbReference type="Proteomes" id="UP001163266"/>
    </source>
</evidence>